<dbReference type="InterPro" id="IPR012893">
    <property type="entry name" value="HipA-like_C"/>
</dbReference>
<dbReference type="PANTHER" id="PTHR37419:SF1">
    <property type="entry name" value="SERINE_THREONINE-PROTEIN KINASE TOXIN HIPA"/>
    <property type="match status" value="1"/>
</dbReference>
<dbReference type="RefSeq" id="WP_220809076.1">
    <property type="nucleotide sequence ID" value="NZ_BPMK01000011.1"/>
</dbReference>
<dbReference type="EMBL" id="BPMK01000011">
    <property type="protein sequence ID" value="GIZ52658.1"/>
    <property type="molecule type" value="Genomic_DNA"/>
</dbReference>
<sequence>MSAPAPQGRLKRLYLHTTQGYAGPLSRESQYVFSYHTDDPQCEISLTMPLQAESYSANVLPGVLRQNLPEGYLRDWFRERLFSKLMKMDDFNLLALTGGEMIGRVRCAGSEQPPDHGVSPISLKDLLTWKGTESLFDYLAERYALNSGISGVQPKVLVPATRDDDAPFIEKSALRDRRLIVKSAGEDFPGLPENEYHCMSIARKAGLVVPNFWLSDDRSLFIMERFDILPDGRYLGFEDLTALTGRRNEDKYLGSYEMAAKAVSLFSSRDYEKDSLIALFSSVVLSVSLRNGDAHLKNFGMLYTSPQTNDVRLSPLYDVVNTTCYIQKDIPALKLAGAKSWPDRESLAAFGREYCALTRPEDIIDRICEAAMSYRPEIEPGDIWKRMQPEIERGCGSLSRGRLLPPQFGQFW</sequence>
<gene>
    <name evidence="6" type="ORF">NCCP691_26720</name>
</gene>
<protein>
    <submittedName>
        <fullName evidence="6">HipA family protein</fullName>
    </submittedName>
</protein>
<keyword evidence="2" id="KW-0808">Transferase</keyword>
<comment type="caution">
    <text evidence="6">The sequence shown here is derived from an EMBL/GenBank/DDBJ whole genome shotgun (WGS) entry which is preliminary data.</text>
</comment>
<dbReference type="Proteomes" id="UP000887222">
    <property type="component" value="Unassembled WGS sequence"/>
</dbReference>
<evidence type="ECO:0000259" key="4">
    <source>
        <dbReference type="Pfam" id="PF07804"/>
    </source>
</evidence>
<evidence type="ECO:0000256" key="2">
    <source>
        <dbReference type="ARBA" id="ARBA00022679"/>
    </source>
</evidence>
<evidence type="ECO:0000256" key="3">
    <source>
        <dbReference type="ARBA" id="ARBA00022777"/>
    </source>
</evidence>
<feature type="domain" description="HipA N-terminal subdomain 1" evidence="5">
    <location>
        <begin position="17"/>
        <end position="106"/>
    </location>
</feature>
<dbReference type="InterPro" id="IPR052028">
    <property type="entry name" value="HipA_Ser/Thr_kinase"/>
</dbReference>
<dbReference type="Pfam" id="PF07804">
    <property type="entry name" value="HipA_C"/>
    <property type="match status" value="1"/>
</dbReference>
<organism evidence="6 7">
    <name type="scientific">Noviherbaspirillum aridicola</name>
    <dbReference type="NCBI Taxonomy" id="2849687"/>
    <lineage>
        <taxon>Bacteria</taxon>
        <taxon>Pseudomonadati</taxon>
        <taxon>Pseudomonadota</taxon>
        <taxon>Betaproteobacteria</taxon>
        <taxon>Burkholderiales</taxon>
        <taxon>Oxalobacteraceae</taxon>
        <taxon>Noviherbaspirillum</taxon>
    </lineage>
</organism>
<feature type="domain" description="HipA-like C-terminal" evidence="4">
    <location>
        <begin position="148"/>
        <end position="372"/>
    </location>
</feature>
<keyword evidence="7" id="KW-1185">Reference proteome</keyword>
<dbReference type="Gene3D" id="1.10.1070.20">
    <property type="match status" value="1"/>
</dbReference>
<evidence type="ECO:0000313" key="7">
    <source>
        <dbReference type="Proteomes" id="UP000887222"/>
    </source>
</evidence>
<dbReference type="Pfam" id="PF13657">
    <property type="entry name" value="Couple_hipA"/>
    <property type="match status" value="1"/>
</dbReference>
<evidence type="ECO:0000313" key="6">
    <source>
        <dbReference type="EMBL" id="GIZ52658.1"/>
    </source>
</evidence>
<accession>A0ABQ4Q629</accession>
<dbReference type="InterPro" id="IPR017508">
    <property type="entry name" value="HipA_N1"/>
</dbReference>
<reference evidence="6 7" key="1">
    <citation type="journal article" date="2022" name="Int. J. Syst. Evol. Microbiol.">
        <title>Noviherbaspirillum aridicola sp. nov., isolated from an arid soil in Pakistan.</title>
        <authorList>
            <person name="Khan I.U."/>
            <person name="Saqib M."/>
            <person name="Amin A."/>
            <person name="Hussain F."/>
            <person name="Li L."/>
            <person name="Liu Y.H."/>
            <person name="Fang B.Z."/>
            <person name="Ahmed I."/>
            <person name="Li W.J."/>
        </authorList>
    </citation>
    <scope>NUCLEOTIDE SEQUENCE [LARGE SCALE GENOMIC DNA]</scope>
    <source>
        <strain evidence="6 7">NCCP-691</strain>
    </source>
</reference>
<evidence type="ECO:0000256" key="1">
    <source>
        <dbReference type="ARBA" id="ARBA00010164"/>
    </source>
</evidence>
<dbReference type="PANTHER" id="PTHR37419">
    <property type="entry name" value="SERINE/THREONINE-PROTEIN KINASE TOXIN HIPA"/>
    <property type="match status" value="1"/>
</dbReference>
<comment type="similarity">
    <text evidence="1">Belongs to the HipA Ser/Thr kinase family.</text>
</comment>
<name>A0ABQ4Q629_9BURK</name>
<dbReference type="NCBIfam" id="TIGR03071">
    <property type="entry name" value="couple_hipA"/>
    <property type="match status" value="1"/>
</dbReference>
<evidence type="ECO:0000259" key="5">
    <source>
        <dbReference type="Pfam" id="PF13657"/>
    </source>
</evidence>
<proteinExistence type="inferred from homology"/>
<keyword evidence="3" id="KW-0418">Kinase</keyword>